<reference evidence="1" key="1">
    <citation type="submission" date="2023-10" db="EMBL/GenBank/DDBJ databases">
        <authorList>
            <person name="Domelevo Entfellner J.-B."/>
        </authorList>
    </citation>
    <scope>NUCLEOTIDE SEQUENCE</scope>
</reference>
<dbReference type="InterPro" id="IPR011990">
    <property type="entry name" value="TPR-like_helical_dom_sf"/>
</dbReference>
<dbReference type="EMBL" id="OY731405">
    <property type="protein sequence ID" value="CAJ1972615.1"/>
    <property type="molecule type" value="Genomic_DNA"/>
</dbReference>
<protein>
    <recommendedName>
        <fullName evidence="3">Pentatricopeptide repeat-containing protein</fullName>
    </recommendedName>
</protein>
<evidence type="ECO:0000313" key="1">
    <source>
        <dbReference type="EMBL" id="CAJ1972615.1"/>
    </source>
</evidence>
<sequence>MQMQVVRALCSGERKKASDLLLGFDSRTLSLTADDFLHIFKYCARSPDPLFVIEIWRFMELKGISMNNRCSSLMMEALCKGGYLEEAFDIVNFLGESQCVYPVLPLYNRILGSCTKMQSLIQANKCLDLMEKKMVGKSEVTYTELLKDSNCPAVSLLSSTLCLTQGGSH</sequence>
<evidence type="ECO:0000313" key="2">
    <source>
        <dbReference type="Proteomes" id="UP001189624"/>
    </source>
</evidence>
<dbReference type="Gene3D" id="1.25.40.10">
    <property type="entry name" value="Tetratricopeptide repeat domain"/>
    <property type="match status" value="1"/>
</dbReference>
<organism evidence="1 2">
    <name type="scientific">Sphenostylis stenocarpa</name>
    <dbReference type="NCBI Taxonomy" id="92480"/>
    <lineage>
        <taxon>Eukaryota</taxon>
        <taxon>Viridiplantae</taxon>
        <taxon>Streptophyta</taxon>
        <taxon>Embryophyta</taxon>
        <taxon>Tracheophyta</taxon>
        <taxon>Spermatophyta</taxon>
        <taxon>Magnoliopsida</taxon>
        <taxon>eudicotyledons</taxon>
        <taxon>Gunneridae</taxon>
        <taxon>Pentapetalae</taxon>
        <taxon>rosids</taxon>
        <taxon>fabids</taxon>
        <taxon>Fabales</taxon>
        <taxon>Fabaceae</taxon>
        <taxon>Papilionoideae</taxon>
        <taxon>50 kb inversion clade</taxon>
        <taxon>NPAAA clade</taxon>
        <taxon>indigoferoid/millettioid clade</taxon>
        <taxon>Phaseoleae</taxon>
        <taxon>Sphenostylis</taxon>
    </lineage>
</organism>
<gene>
    <name evidence="1" type="ORF">AYBTSS11_LOCUS24666</name>
</gene>
<dbReference type="PANTHER" id="PTHR47859:SF1">
    <property type="entry name" value="PENTATRICOPEPTIDE REPEAT-CONTAINING PROTEIN"/>
    <property type="match status" value="1"/>
</dbReference>
<evidence type="ECO:0008006" key="3">
    <source>
        <dbReference type="Google" id="ProtNLM"/>
    </source>
</evidence>
<accession>A0AA86T1Y6</accession>
<name>A0AA86T1Y6_9FABA</name>
<proteinExistence type="predicted"/>
<dbReference type="AlphaFoldDB" id="A0AA86T1Y6"/>
<dbReference type="Gramene" id="rna-AYBTSS11_LOCUS24666">
    <property type="protein sequence ID" value="CAJ1972615.1"/>
    <property type="gene ID" value="gene-AYBTSS11_LOCUS24666"/>
</dbReference>
<keyword evidence="2" id="KW-1185">Reference proteome</keyword>
<dbReference type="Proteomes" id="UP001189624">
    <property type="component" value="Chromosome 8"/>
</dbReference>
<dbReference type="PANTHER" id="PTHR47859">
    <property type="entry name" value="PENTATRICOPEPTIDE REPEAT-CONTAINING PROTEIN"/>
    <property type="match status" value="1"/>
</dbReference>